<gene>
    <name evidence="1" type="ORF">CEXT_369051</name>
</gene>
<reference evidence="1 2" key="1">
    <citation type="submission" date="2021-06" db="EMBL/GenBank/DDBJ databases">
        <title>Caerostris extrusa draft genome.</title>
        <authorList>
            <person name="Kono N."/>
            <person name="Arakawa K."/>
        </authorList>
    </citation>
    <scope>NUCLEOTIDE SEQUENCE [LARGE SCALE GENOMIC DNA]</scope>
</reference>
<keyword evidence="2" id="KW-1185">Reference proteome</keyword>
<protein>
    <submittedName>
        <fullName evidence="1">Uncharacterized protein</fullName>
    </submittedName>
</protein>
<sequence>MLFFLKLLAGYRFYKSSKLVFCLNGSQSDSCQFLFFFCSAPPGYFGTHPLPLLPPPNPVTPHARLLSNVRLFQVKQFAEKRRMDLQYASLPYFRKRVLQGSLWKTAIAAARLYRWCSHFVITEHNNSNISNIY</sequence>
<organism evidence="1 2">
    <name type="scientific">Caerostris extrusa</name>
    <name type="common">Bark spider</name>
    <name type="synonym">Caerostris bankana</name>
    <dbReference type="NCBI Taxonomy" id="172846"/>
    <lineage>
        <taxon>Eukaryota</taxon>
        <taxon>Metazoa</taxon>
        <taxon>Ecdysozoa</taxon>
        <taxon>Arthropoda</taxon>
        <taxon>Chelicerata</taxon>
        <taxon>Arachnida</taxon>
        <taxon>Araneae</taxon>
        <taxon>Araneomorphae</taxon>
        <taxon>Entelegynae</taxon>
        <taxon>Araneoidea</taxon>
        <taxon>Araneidae</taxon>
        <taxon>Caerostris</taxon>
    </lineage>
</organism>
<evidence type="ECO:0000313" key="2">
    <source>
        <dbReference type="Proteomes" id="UP001054945"/>
    </source>
</evidence>
<accession>A0AAV4YDY5</accession>
<evidence type="ECO:0000313" key="1">
    <source>
        <dbReference type="EMBL" id="GIZ04724.1"/>
    </source>
</evidence>
<dbReference type="EMBL" id="BPLR01001785">
    <property type="protein sequence ID" value="GIZ04724.1"/>
    <property type="molecule type" value="Genomic_DNA"/>
</dbReference>
<dbReference type="Proteomes" id="UP001054945">
    <property type="component" value="Unassembled WGS sequence"/>
</dbReference>
<dbReference type="AlphaFoldDB" id="A0AAV4YDY5"/>
<name>A0AAV4YDY5_CAEEX</name>
<proteinExistence type="predicted"/>
<comment type="caution">
    <text evidence="1">The sequence shown here is derived from an EMBL/GenBank/DDBJ whole genome shotgun (WGS) entry which is preliminary data.</text>
</comment>